<dbReference type="Proteomes" id="UP001057702">
    <property type="component" value="Unassembled WGS sequence"/>
</dbReference>
<comment type="caution">
    <text evidence="1">The sequence shown here is derived from an EMBL/GenBank/DDBJ whole genome shotgun (WGS) entry which is preliminary data.</text>
</comment>
<accession>A0ABT1Q211</accession>
<dbReference type="RefSeq" id="WP_255923007.1">
    <property type="nucleotide sequence ID" value="NZ_JANFNG010000028.1"/>
</dbReference>
<evidence type="ECO:0000313" key="1">
    <source>
        <dbReference type="EMBL" id="MCQ4083972.1"/>
    </source>
</evidence>
<evidence type="ECO:0000313" key="2">
    <source>
        <dbReference type="Proteomes" id="UP001057702"/>
    </source>
</evidence>
<reference evidence="1" key="1">
    <citation type="submission" date="2022-06" db="EMBL/GenBank/DDBJ databases">
        <title>Draft genome sequence of Streptomyces sp. RB6PN25 isolated from peat swamp forest in Thailand.</title>
        <authorList>
            <person name="Duangmal K."/>
            <person name="Klaysubun C."/>
        </authorList>
    </citation>
    <scope>NUCLEOTIDE SEQUENCE</scope>
    <source>
        <strain evidence="1">RB6PN25</strain>
    </source>
</reference>
<gene>
    <name evidence="1" type="ORF">NGB36_26140</name>
</gene>
<keyword evidence="2" id="KW-1185">Reference proteome</keyword>
<dbReference type="EMBL" id="JANFNG010000028">
    <property type="protein sequence ID" value="MCQ4083972.1"/>
    <property type="molecule type" value="Genomic_DNA"/>
</dbReference>
<name>A0ABT1Q211_9ACTN</name>
<protein>
    <submittedName>
        <fullName evidence="1">Uncharacterized protein</fullName>
    </submittedName>
</protein>
<sequence length="107" mass="10594">MRAAETTASLWGGVNLVLKMLLLWAVRAAVAGTALGWVPVAGGISAAVGSFEPSPVVFRSGRKIRGFVIGGAQAVPFAAGGSGTAHEVGRTIATSGAQCAERTGSAA</sequence>
<organism evidence="1 2">
    <name type="scientific">Streptomyces humicola</name>
    <dbReference type="NCBI Taxonomy" id="2953240"/>
    <lineage>
        <taxon>Bacteria</taxon>
        <taxon>Bacillati</taxon>
        <taxon>Actinomycetota</taxon>
        <taxon>Actinomycetes</taxon>
        <taxon>Kitasatosporales</taxon>
        <taxon>Streptomycetaceae</taxon>
        <taxon>Streptomyces</taxon>
    </lineage>
</organism>
<proteinExistence type="predicted"/>